<protein>
    <submittedName>
        <fullName evidence="2">Uncharacterized protein</fullName>
    </submittedName>
</protein>
<dbReference type="EMBL" id="BNEC01000005">
    <property type="protein sequence ID" value="GHI68867.1"/>
    <property type="molecule type" value="Genomic_DNA"/>
</dbReference>
<gene>
    <name evidence="2" type="ORF">Snoj_27850</name>
</gene>
<dbReference type="GeneID" id="95587199"/>
<dbReference type="Proteomes" id="UP000613974">
    <property type="component" value="Unassembled WGS sequence"/>
</dbReference>
<evidence type="ECO:0000313" key="3">
    <source>
        <dbReference type="Proteomes" id="UP000613974"/>
    </source>
</evidence>
<evidence type="ECO:0000256" key="1">
    <source>
        <dbReference type="ARBA" id="ARBA00023172"/>
    </source>
</evidence>
<proteinExistence type="predicted"/>
<dbReference type="SUPFAM" id="SSF56349">
    <property type="entry name" value="DNA breaking-rejoining enzymes"/>
    <property type="match status" value="1"/>
</dbReference>
<keyword evidence="3" id="KW-1185">Reference proteome</keyword>
<accession>A0ABQ3SLL8</accession>
<dbReference type="RefSeq" id="WP_189748185.1">
    <property type="nucleotide sequence ID" value="NZ_BMRL01000038.1"/>
</dbReference>
<organism evidence="2 3">
    <name type="scientific">Streptomyces nojiriensis</name>
    <dbReference type="NCBI Taxonomy" id="66374"/>
    <lineage>
        <taxon>Bacteria</taxon>
        <taxon>Bacillati</taxon>
        <taxon>Actinomycetota</taxon>
        <taxon>Actinomycetes</taxon>
        <taxon>Kitasatosporales</taxon>
        <taxon>Streptomycetaceae</taxon>
        <taxon>Streptomyces</taxon>
    </lineage>
</organism>
<dbReference type="InterPro" id="IPR011010">
    <property type="entry name" value="DNA_brk_join_enz"/>
</dbReference>
<comment type="caution">
    <text evidence="2">The sequence shown here is derived from an EMBL/GenBank/DDBJ whole genome shotgun (WGS) entry which is preliminary data.</text>
</comment>
<keyword evidence="1" id="KW-0233">DNA recombination</keyword>
<dbReference type="Gene3D" id="1.10.443.10">
    <property type="entry name" value="Intergrase catalytic core"/>
    <property type="match status" value="1"/>
</dbReference>
<reference evidence="3" key="1">
    <citation type="submission" date="2023-07" db="EMBL/GenBank/DDBJ databases">
        <title>Whole genome shotgun sequence of Streptomyces nojiriensis NBRC 13794.</title>
        <authorList>
            <person name="Komaki H."/>
            <person name="Tamura T."/>
        </authorList>
    </citation>
    <scope>NUCLEOTIDE SEQUENCE [LARGE SCALE GENOMIC DNA]</scope>
    <source>
        <strain evidence="3">NBRC 13794</strain>
    </source>
</reference>
<evidence type="ECO:0000313" key="2">
    <source>
        <dbReference type="EMBL" id="GHI68867.1"/>
    </source>
</evidence>
<dbReference type="InterPro" id="IPR013762">
    <property type="entry name" value="Integrase-like_cat_sf"/>
</dbReference>
<name>A0ABQ3SLL8_9ACTN</name>
<sequence length="155" mass="16880">MPPHLPVFRALTVKGELRKYPEDRKRGVRMRPGSLDERLRELAERAGVPYIDGRKVTSHGWRAGANTDLIAAGVPLAERNTAGRWAERAHTADTVYDRQHGAGARDPLAKVPLYGGPAHAAVAQAHRSRARWVGQGYAAVTATSSRTPLTWGCLA</sequence>